<feature type="compositionally biased region" description="Polar residues" evidence="1">
    <location>
        <begin position="73"/>
        <end position="82"/>
    </location>
</feature>
<name>A0ABR0QKW4_GOSAR</name>
<evidence type="ECO:0000313" key="2">
    <source>
        <dbReference type="EMBL" id="KAK5839878.1"/>
    </source>
</evidence>
<organism evidence="2 3">
    <name type="scientific">Gossypium arboreum</name>
    <name type="common">Tree cotton</name>
    <name type="synonym">Gossypium nanking</name>
    <dbReference type="NCBI Taxonomy" id="29729"/>
    <lineage>
        <taxon>Eukaryota</taxon>
        <taxon>Viridiplantae</taxon>
        <taxon>Streptophyta</taxon>
        <taxon>Embryophyta</taxon>
        <taxon>Tracheophyta</taxon>
        <taxon>Spermatophyta</taxon>
        <taxon>Magnoliopsida</taxon>
        <taxon>eudicotyledons</taxon>
        <taxon>Gunneridae</taxon>
        <taxon>Pentapetalae</taxon>
        <taxon>rosids</taxon>
        <taxon>malvids</taxon>
        <taxon>Malvales</taxon>
        <taxon>Malvaceae</taxon>
        <taxon>Malvoideae</taxon>
        <taxon>Gossypium</taxon>
    </lineage>
</organism>
<feature type="region of interest" description="Disordered" evidence="1">
    <location>
        <begin position="34"/>
        <end position="82"/>
    </location>
</feature>
<keyword evidence="3" id="KW-1185">Reference proteome</keyword>
<accession>A0ABR0QKW4</accession>
<evidence type="ECO:0000256" key="1">
    <source>
        <dbReference type="SAM" id="MobiDB-lite"/>
    </source>
</evidence>
<comment type="caution">
    <text evidence="2">The sequence shown here is derived from an EMBL/GenBank/DDBJ whole genome shotgun (WGS) entry which is preliminary data.</text>
</comment>
<protein>
    <submittedName>
        <fullName evidence="2">Uncharacterized protein</fullName>
    </submittedName>
</protein>
<evidence type="ECO:0000313" key="3">
    <source>
        <dbReference type="Proteomes" id="UP001358586"/>
    </source>
</evidence>
<dbReference type="Proteomes" id="UP001358586">
    <property type="component" value="Chromosome 3"/>
</dbReference>
<proteinExistence type="predicted"/>
<reference evidence="2 3" key="1">
    <citation type="submission" date="2023-03" db="EMBL/GenBank/DDBJ databases">
        <title>WGS of Gossypium arboreum.</title>
        <authorList>
            <person name="Yu D."/>
        </authorList>
    </citation>
    <scope>NUCLEOTIDE SEQUENCE [LARGE SCALE GENOMIC DNA]</scope>
    <source>
        <tissue evidence="2">Leaf</tissue>
    </source>
</reference>
<dbReference type="EMBL" id="JARKNE010000003">
    <property type="protein sequence ID" value="KAK5839878.1"/>
    <property type="molecule type" value="Genomic_DNA"/>
</dbReference>
<sequence length="82" mass="9430">MPNHESNNLIRRLDTRVVILTSDEWEALQREWKQSSDLFIPNTPNTEDKKEGSTSEDQNPEDPPPTKEIPSKPASQSNEKKE</sequence>
<gene>
    <name evidence="2" type="ORF">PVK06_008723</name>
</gene>